<evidence type="ECO:0000313" key="3">
    <source>
        <dbReference type="Proteomes" id="UP001359559"/>
    </source>
</evidence>
<proteinExistence type="predicted"/>
<reference evidence="2 3" key="1">
    <citation type="submission" date="2024-01" db="EMBL/GenBank/DDBJ databases">
        <title>The genomes of 5 underutilized Papilionoideae crops provide insights into root nodulation and disease resistance.</title>
        <authorList>
            <person name="Yuan L."/>
        </authorList>
    </citation>
    <scope>NUCLEOTIDE SEQUENCE [LARGE SCALE GENOMIC DNA]</scope>
    <source>
        <strain evidence="2">LY-2023</strain>
        <tissue evidence="2">Leaf</tissue>
    </source>
</reference>
<feature type="transmembrane region" description="Helical" evidence="1">
    <location>
        <begin position="12"/>
        <end position="35"/>
    </location>
</feature>
<dbReference type="Proteomes" id="UP001359559">
    <property type="component" value="Unassembled WGS sequence"/>
</dbReference>
<dbReference type="AlphaFoldDB" id="A0AAN9EYF7"/>
<keyword evidence="1" id="KW-1133">Transmembrane helix</keyword>
<protein>
    <submittedName>
        <fullName evidence="2">Uncharacterized protein</fullName>
    </submittedName>
</protein>
<evidence type="ECO:0000313" key="2">
    <source>
        <dbReference type="EMBL" id="KAK7263760.1"/>
    </source>
</evidence>
<sequence>MLLSMLCSESVLIAKIFLCLLLCVKYCGVSALYRYVDFLRLAYSVPISVSIPVLHSFPLASSFLLPSKYEIWLLKAT</sequence>
<name>A0AAN9EYF7_CLITE</name>
<accession>A0AAN9EYF7</accession>
<dbReference type="EMBL" id="JAYKXN010000008">
    <property type="protein sequence ID" value="KAK7263760.1"/>
    <property type="molecule type" value="Genomic_DNA"/>
</dbReference>
<evidence type="ECO:0000256" key="1">
    <source>
        <dbReference type="SAM" id="Phobius"/>
    </source>
</evidence>
<organism evidence="2 3">
    <name type="scientific">Clitoria ternatea</name>
    <name type="common">Butterfly pea</name>
    <dbReference type="NCBI Taxonomy" id="43366"/>
    <lineage>
        <taxon>Eukaryota</taxon>
        <taxon>Viridiplantae</taxon>
        <taxon>Streptophyta</taxon>
        <taxon>Embryophyta</taxon>
        <taxon>Tracheophyta</taxon>
        <taxon>Spermatophyta</taxon>
        <taxon>Magnoliopsida</taxon>
        <taxon>eudicotyledons</taxon>
        <taxon>Gunneridae</taxon>
        <taxon>Pentapetalae</taxon>
        <taxon>rosids</taxon>
        <taxon>fabids</taxon>
        <taxon>Fabales</taxon>
        <taxon>Fabaceae</taxon>
        <taxon>Papilionoideae</taxon>
        <taxon>50 kb inversion clade</taxon>
        <taxon>NPAAA clade</taxon>
        <taxon>indigoferoid/millettioid clade</taxon>
        <taxon>Phaseoleae</taxon>
        <taxon>Clitoria</taxon>
    </lineage>
</organism>
<keyword evidence="3" id="KW-1185">Reference proteome</keyword>
<keyword evidence="1" id="KW-0812">Transmembrane</keyword>
<comment type="caution">
    <text evidence="2">The sequence shown here is derived from an EMBL/GenBank/DDBJ whole genome shotgun (WGS) entry which is preliminary data.</text>
</comment>
<keyword evidence="1" id="KW-0472">Membrane</keyword>
<gene>
    <name evidence="2" type="ORF">RJT34_31357</name>
</gene>